<gene>
    <name evidence="3" type="ORF">B1B_00809</name>
</gene>
<keyword evidence="1 3" id="KW-0560">Oxidoreductase</keyword>
<accession>T1CAI0</accession>
<reference evidence="3" key="1">
    <citation type="submission" date="2013-08" db="EMBL/GenBank/DDBJ databases">
        <authorList>
            <person name="Mendez C."/>
            <person name="Richter M."/>
            <person name="Ferrer M."/>
            <person name="Sanchez J."/>
        </authorList>
    </citation>
    <scope>NUCLEOTIDE SEQUENCE</scope>
</reference>
<dbReference type="GO" id="GO:0016491">
    <property type="term" value="F:oxidoreductase activity"/>
    <property type="evidence" value="ECO:0007669"/>
    <property type="project" value="UniProtKB-KW"/>
</dbReference>
<feature type="domain" description="Proline dehydrogenase" evidence="2">
    <location>
        <begin position="2"/>
        <end position="105"/>
    </location>
</feature>
<dbReference type="InterPro" id="IPR002872">
    <property type="entry name" value="Proline_DH_dom"/>
</dbReference>
<reference evidence="3" key="2">
    <citation type="journal article" date="2014" name="ISME J.">
        <title>Microbial stratification in low pH oxic and suboxic macroscopic growths along an acid mine drainage.</title>
        <authorList>
            <person name="Mendez-Garcia C."/>
            <person name="Mesa V."/>
            <person name="Sprenger R.R."/>
            <person name="Richter M."/>
            <person name="Diez M.S."/>
            <person name="Solano J."/>
            <person name="Bargiela R."/>
            <person name="Golyshina O.V."/>
            <person name="Manteca A."/>
            <person name="Ramos J.L."/>
            <person name="Gallego J.R."/>
            <person name="Llorente I."/>
            <person name="Martins Dos Santos V.A."/>
            <person name="Jensen O.N."/>
            <person name="Pelaez A.I."/>
            <person name="Sanchez J."/>
            <person name="Ferrer M."/>
        </authorList>
    </citation>
    <scope>NUCLEOTIDE SEQUENCE</scope>
</reference>
<dbReference type="AlphaFoldDB" id="T1CAI0"/>
<dbReference type="InterPro" id="IPR029041">
    <property type="entry name" value="FAD-linked_oxidoreductase-like"/>
</dbReference>
<sequence length="109" mass="12083">MIRHLNQQGFKCNATELGEAVQSEADAGRAVQDYEVLLNRLAAEKLTANVAVKLTLMGLDVGEDLAESNLAHLLDAARGLGLTMRIDMEESSHVDATLRIYRRLRERGY</sequence>
<dbReference type="Pfam" id="PF01619">
    <property type="entry name" value="Pro_dh"/>
    <property type="match status" value="1"/>
</dbReference>
<dbReference type="EC" id="1.5.-.-" evidence="3"/>
<evidence type="ECO:0000259" key="2">
    <source>
        <dbReference type="Pfam" id="PF01619"/>
    </source>
</evidence>
<proteinExistence type="predicted"/>
<protein>
    <submittedName>
        <fullName evidence="3">Proline dehydrogenase</fullName>
        <ecNumber evidence="3">1.5.-.-</ecNumber>
    </submittedName>
</protein>
<feature type="non-terminal residue" evidence="3">
    <location>
        <position position="109"/>
    </location>
</feature>
<dbReference type="Gene3D" id="3.20.20.220">
    <property type="match status" value="1"/>
</dbReference>
<organism evidence="3">
    <name type="scientific">mine drainage metagenome</name>
    <dbReference type="NCBI Taxonomy" id="410659"/>
    <lineage>
        <taxon>unclassified sequences</taxon>
        <taxon>metagenomes</taxon>
        <taxon>ecological metagenomes</taxon>
    </lineage>
</organism>
<evidence type="ECO:0000313" key="3">
    <source>
        <dbReference type="EMBL" id="EQD78278.1"/>
    </source>
</evidence>
<evidence type="ECO:0000256" key="1">
    <source>
        <dbReference type="ARBA" id="ARBA00023002"/>
    </source>
</evidence>
<dbReference type="SUPFAM" id="SSF51730">
    <property type="entry name" value="FAD-linked oxidoreductase"/>
    <property type="match status" value="1"/>
</dbReference>
<dbReference type="EMBL" id="AUZY01000596">
    <property type="protein sequence ID" value="EQD78278.1"/>
    <property type="molecule type" value="Genomic_DNA"/>
</dbReference>
<comment type="caution">
    <text evidence="3">The sequence shown here is derived from an EMBL/GenBank/DDBJ whole genome shotgun (WGS) entry which is preliminary data.</text>
</comment>
<name>T1CAI0_9ZZZZ</name>